<dbReference type="InterPro" id="IPR007417">
    <property type="entry name" value="DUF473"/>
</dbReference>
<dbReference type="Proteomes" id="UP000003706">
    <property type="component" value="Unassembled WGS sequence"/>
</dbReference>
<dbReference type="STRING" id="647171.MetfoDRAFT_0768"/>
<keyword evidence="2" id="KW-1185">Reference proteome</keyword>
<evidence type="ECO:0008006" key="3">
    <source>
        <dbReference type="Google" id="ProtNLM"/>
    </source>
</evidence>
<reference evidence="1 2" key="1">
    <citation type="submission" date="2011-09" db="EMBL/GenBank/DDBJ databases">
        <title>The draft genome of Methanotorris formicicus Mc-S-70.</title>
        <authorList>
            <consortium name="US DOE Joint Genome Institute (JGI-PGF)"/>
            <person name="Lucas S."/>
            <person name="Han J."/>
            <person name="Lapidus A."/>
            <person name="Cheng J.-F."/>
            <person name="Goodwin L."/>
            <person name="Pitluck S."/>
            <person name="Peters L."/>
            <person name="Land M.L."/>
            <person name="Hauser L."/>
            <person name="Sieprawska-Lupa M."/>
            <person name="Takai K."/>
            <person name="Miyazaki J."/>
            <person name="Whitman W."/>
            <person name="Woyke T.J."/>
        </authorList>
    </citation>
    <scope>NUCLEOTIDE SEQUENCE [LARGE SCALE GENOMIC DNA]</scope>
    <source>
        <strain evidence="1 2">Mc-S-70</strain>
    </source>
</reference>
<gene>
    <name evidence="1" type="ORF">MetfoDRAFT_0768</name>
</gene>
<dbReference type="Pfam" id="PF04322">
    <property type="entry name" value="DUF473"/>
    <property type="match status" value="1"/>
</dbReference>
<name>H1KY95_9EURY</name>
<protein>
    <recommendedName>
        <fullName evidence="3">DUF473 domain-containing protein</fullName>
    </recommendedName>
</protein>
<evidence type="ECO:0000313" key="1">
    <source>
        <dbReference type="EMBL" id="EHP87360.1"/>
    </source>
</evidence>
<comment type="caution">
    <text evidence="1">The sequence shown here is derived from an EMBL/GenBank/DDBJ whole genome shotgun (WGS) entry which is preliminary data.</text>
</comment>
<evidence type="ECO:0000313" key="2">
    <source>
        <dbReference type="Proteomes" id="UP000003706"/>
    </source>
</evidence>
<accession>H1KY95</accession>
<dbReference type="EMBL" id="AGJL01000015">
    <property type="protein sequence ID" value="EHP87360.1"/>
    <property type="molecule type" value="Genomic_DNA"/>
</dbReference>
<dbReference type="OrthoDB" id="49941at2157"/>
<sequence length="123" mass="13458">MRIIALAGISPHALSELIKNHIKTLNLKSADNLLALKSVDVGDFIFITSVVKDDIIPGTEGIIGRVKKVSIVHQKIQSEVSEERECVVGKIQIEMIGFGTCVDINDMEVLSPTILNVVMKSIY</sequence>
<proteinExistence type="predicted"/>
<organism evidence="1 2">
    <name type="scientific">Methanotorris formicicus Mc-S-70</name>
    <dbReference type="NCBI Taxonomy" id="647171"/>
    <lineage>
        <taxon>Archaea</taxon>
        <taxon>Methanobacteriati</taxon>
        <taxon>Methanobacteriota</taxon>
        <taxon>Methanomada group</taxon>
        <taxon>Methanococci</taxon>
        <taxon>Methanococcales</taxon>
        <taxon>Methanocaldococcaceae</taxon>
        <taxon>Methanotorris</taxon>
    </lineage>
</organism>
<dbReference type="RefSeq" id="WP_007044207.1">
    <property type="nucleotide sequence ID" value="NZ_AGJL01000015.1"/>
</dbReference>
<dbReference type="AlphaFoldDB" id="H1KY95"/>